<sequence length="82" mass="8258">MTAQPPDPDPVDTPGLEPGGGVAPGDTPPDSSHVSQSANTDPTPARRFTPGAIAAFAIVGVIAAVFLVVAVLRLLEIAGVFR</sequence>
<comment type="caution">
    <text evidence="3">The sequence shown here is derived from an EMBL/GenBank/DDBJ whole genome shotgun (WGS) entry which is preliminary data.</text>
</comment>
<organism evidence="3 4">
    <name type="scientific">[Mycobacterium] manitobense</name>
    <dbReference type="NCBI Taxonomy" id="190147"/>
    <lineage>
        <taxon>Bacteria</taxon>
        <taxon>Bacillati</taxon>
        <taxon>Actinomycetota</taxon>
        <taxon>Actinomycetes</taxon>
        <taxon>Mycobacteriales</taxon>
        <taxon>Mycobacteriaceae</taxon>
        <taxon>Mycolicibacterium</taxon>
    </lineage>
</organism>
<reference evidence="3" key="1">
    <citation type="submission" date="2020-07" db="EMBL/GenBank/DDBJ databases">
        <authorList>
            <person name="Pettersson B.M.F."/>
            <person name="Behra P.R.K."/>
            <person name="Ramesh M."/>
            <person name="Das S."/>
            <person name="Dasgupta S."/>
            <person name="Kirsebom L.A."/>
        </authorList>
    </citation>
    <scope>NUCLEOTIDE SEQUENCE</scope>
    <source>
        <strain evidence="3">DSM 44615</strain>
    </source>
</reference>
<keyword evidence="2" id="KW-0472">Membrane</keyword>
<dbReference type="Proteomes" id="UP001140293">
    <property type="component" value="Unassembled WGS sequence"/>
</dbReference>
<feature type="transmembrane region" description="Helical" evidence="2">
    <location>
        <begin position="52"/>
        <end position="75"/>
    </location>
</feature>
<feature type="region of interest" description="Disordered" evidence="1">
    <location>
        <begin position="1"/>
        <end position="46"/>
    </location>
</feature>
<feature type="compositionally biased region" description="Polar residues" evidence="1">
    <location>
        <begin position="29"/>
        <end position="42"/>
    </location>
</feature>
<reference evidence="3" key="2">
    <citation type="journal article" date="2022" name="BMC Genomics">
        <title>Comparative genome analysis of mycobacteria focusing on tRNA and non-coding RNA.</title>
        <authorList>
            <person name="Behra P.R.K."/>
            <person name="Pettersson B.M.F."/>
            <person name="Ramesh M."/>
            <person name="Das S."/>
            <person name="Dasgupta S."/>
            <person name="Kirsebom L.A."/>
        </authorList>
    </citation>
    <scope>NUCLEOTIDE SEQUENCE</scope>
    <source>
        <strain evidence="3">DSM 44615</strain>
    </source>
</reference>
<name>A0A9X3BPH9_9MYCO</name>
<dbReference type="InterPro" id="IPR045512">
    <property type="entry name" value="DUF6480"/>
</dbReference>
<dbReference type="Pfam" id="PF20088">
    <property type="entry name" value="DUF6480"/>
    <property type="match status" value="1"/>
</dbReference>
<dbReference type="RefSeq" id="WP_264014853.1">
    <property type="nucleotide sequence ID" value="NZ_JACKSJ010000192.1"/>
</dbReference>
<keyword evidence="2" id="KW-1133">Transmembrane helix</keyword>
<protein>
    <submittedName>
        <fullName evidence="3">Uncharacterized protein</fullName>
    </submittedName>
</protein>
<keyword evidence="2" id="KW-0812">Transmembrane</keyword>
<accession>A0A9X3BPH9</accession>
<proteinExistence type="predicted"/>
<evidence type="ECO:0000256" key="1">
    <source>
        <dbReference type="SAM" id="MobiDB-lite"/>
    </source>
</evidence>
<evidence type="ECO:0000313" key="3">
    <source>
        <dbReference type="EMBL" id="MCV7172679.1"/>
    </source>
</evidence>
<keyword evidence="4" id="KW-1185">Reference proteome</keyword>
<dbReference type="AlphaFoldDB" id="A0A9X3BPH9"/>
<gene>
    <name evidence="3" type="ORF">H7I41_22420</name>
</gene>
<evidence type="ECO:0000313" key="4">
    <source>
        <dbReference type="Proteomes" id="UP001140293"/>
    </source>
</evidence>
<evidence type="ECO:0000256" key="2">
    <source>
        <dbReference type="SAM" id="Phobius"/>
    </source>
</evidence>
<dbReference type="EMBL" id="JACKSJ010000192">
    <property type="protein sequence ID" value="MCV7172679.1"/>
    <property type="molecule type" value="Genomic_DNA"/>
</dbReference>